<accession>A0A9D4IIJ5</accession>
<dbReference type="AlphaFoldDB" id="A0A9D4IIJ5"/>
<reference evidence="1" key="1">
    <citation type="journal article" date="2019" name="bioRxiv">
        <title>The Genome of the Zebra Mussel, Dreissena polymorpha: A Resource for Invasive Species Research.</title>
        <authorList>
            <person name="McCartney M.A."/>
            <person name="Auch B."/>
            <person name="Kono T."/>
            <person name="Mallez S."/>
            <person name="Zhang Y."/>
            <person name="Obille A."/>
            <person name="Becker A."/>
            <person name="Abrahante J.E."/>
            <person name="Garbe J."/>
            <person name="Badalamenti J.P."/>
            <person name="Herman A."/>
            <person name="Mangelson H."/>
            <person name="Liachko I."/>
            <person name="Sullivan S."/>
            <person name="Sone E.D."/>
            <person name="Koren S."/>
            <person name="Silverstein K.A.T."/>
            <person name="Beckman K.B."/>
            <person name="Gohl D.M."/>
        </authorList>
    </citation>
    <scope>NUCLEOTIDE SEQUENCE</scope>
    <source>
        <strain evidence="1">Duluth1</strain>
        <tissue evidence="1">Whole animal</tissue>
    </source>
</reference>
<organism evidence="1 2">
    <name type="scientific">Dreissena polymorpha</name>
    <name type="common">Zebra mussel</name>
    <name type="synonym">Mytilus polymorpha</name>
    <dbReference type="NCBI Taxonomy" id="45954"/>
    <lineage>
        <taxon>Eukaryota</taxon>
        <taxon>Metazoa</taxon>
        <taxon>Spiralia</taxon>
        <taxon>Lophotrochozoa</taxon>
        <taxon>Mollusca</taxon>
        <taxon>Bivalvia</taxon>
        <taxon>Autobranchia</taxon>
        <taxon>Heteroconchia</taxon>
        <taxon>Euheterodonta</taxon>
        <taxon>Imparidentia</taxon>
        <taxon>Neoheterodontei</taxon>
        <taxon>Myida</taxon>
        <taxon>Dreissenoidea</taxon>
        <taxon>Dreissenidae</taxon>
        <taxon>Dreissena</taxon>
    </lineage>
</organism>
<evidence type="ECO:0000313" key="2">
    <source>
        <dbReference type="Proteomes" id="UP000828390"/>
    </source>
</evidence>
<evidence type="ECO:0000313" key="1">
    <source>
        <dbReference type="EMBL" id="KAH3774379.1"/>
    </source>
</evidence>
<dbReference type="Proteomes" id="UP000828390">
    <property type="component" value="Unassembled WGS sequence"/>
</dbReference>
<comment type="caution">
    <text evidence="1">The sequence shown here is derived from an EMBL/GenBank/DDBJ whole genome shotgun (WGS) entry which is preliminary data.</text>
</comment>
<keyword evidence="2" id="KW-1185">Reference proteome</keyword>
<sequence>MDIRPISRWKRLIIVHGIRLYCLLENATHLMQAADIGLFSPLKSSLIAAVKEWQIGIVGMAITKKDFPAVFKKAWDKVAVFGTAASAARRSGMLPFSSDAICMSRLGPSLIAASSTHYIY</sequence>
<gene>
    <name evidence="1" type="ORF">DPMN_175761</name>
</gene>
<protein>
    <submittedName>
        <fullName evidence="1">Uncharacterized protein</fullName>
    </submittedName>
</protein>
<dbReference type="EMBL" id="JAIWYP010000009">
    <property type="protein sequence ID" value="KAH3774379.1"/>
    <property type="molecule type" value="Genomic_DNA"/>
</dbReference>
<proteinExistence type="predicted"/>
<name>A0A9D4IIJ5_DREPO</name>
<reference evidence="1" key="2">
    <citation type="submission" date="2020-11" db="EMBL/GenBank/DDBJ databases">
        <authorList>
            <person name="McCartney M.A."/>
            <person name="Auch B."/>
            <person name="Kono T."/>
            <person name="Mallez S."/>
            <person name="Becker A."/>
            <person name="Gohl D.M."/>
            <person name="Silverstein K.A.T."/>
            <person name="Koren S."/>
            <person name="Bechman K.B."/>
            <person name="Herman A."/>
            <person name="Abrahante J.E."/>
            <person name="Garbe J."/>
        </authorList>
    </citation>
    <scope>NUCLEOTIDE SEQUENCE</scope>
    <source>
        <strain evidence="1">Duluth1</strain>
        <tissue evidence="1">Whole animal</tissue>
    </source>
</reference>